<evidence type="ECO:0000256" key="6">
    <source>
        <dbReference type="ARBA" id="ARBA00036820"/>
    </source>
</evidence>
<evidence type="ECO:0000256" key="8">
    <source>
        <dbReference type="ARBA" id="ARBA00038873"/>
    </source>
</evidence>
<organism evidence="11 12">
    <name type="scientific">Oedothorax gibbosus</name>
    <dbReference type="NCBI Taxonomy" id="931172"/>
    <lineage>
        <taxon>Eukaryota</taxon>
        <taxon>Metazoa</taxon>
        <taxon>Ecdysozoa</taxon>
        <taxon>Arthropoda</taxon>
        <taxon>Chelicerata</taxon>
        <taxon>Arachnida</taxon>
        <taxon>Araneae</taxon>
        <taxon>Araneomorphae</taxon>
        <taxon>Entelegynae</taxon>
        <taxon>Araneoidea</taxon>
        <taxon>Linyphiidae</taxon>
        <taxon>Erigoninae</taxon>
        <taxon>Oedothorax</taxon>
    </lineage>
</organism>
<evidence type="ECO:0000256" key="7">
    <source>
        <dbReference type="ARBA" id="ARBA00037368"/>
    </source>
</evidence>
<gene>
    <name evidence="11" type="ORF">JTE90_009105</name>
</gene>
<dbReference type="PANTHER" id="PTHR21064:SF1">
    <property type="entry name" value="HYDROXYLYSINE KINASE"/>
    <property type="match status" value="1"/>
</dbReference>
<dbReference type="SUPFAM" id="SSF56112">
    <property type="entry name" value="Protein kinase-like (PK-like)"/>
    <property type="match status" value="1"/>
</dbReference>
<keyword evidence="4" id="KW-0808">Transferase</keyword>
<reference evidence="11 12" key="1">
    <citation type="journal article" date="2022" name="Nat. Ecol. Evol.">
        <title>A masculinizing supergene underlies an exaggerated male reproductive morph in a spider.</title>
        <authorList>
            <person name="Hendrickx F."/>
            <person name="De Corte Z."/>
            <person name="Sonet G."/>
            <person name="Van Belleghem S.M."/>
            <person name="Kostlbacher S."/>
            <person name="Vangestel C."/>
        </authorList>
    </citation>
    <scope>NUCLEOTIDE SEQUENCE [LARGE SCALE GENOMIC DNA]</scope>
    <source>
        <strain evidence="11">W744_W776</strain>
    </source>
</reference>
<dbReference type="Proteomes" id="UP000827092">
    <property type="component" value="Unassembled WGS sequence"/>
</dbReference>
<dbReference type="EMBL" id="JAFNEN010000199">
    <property type="protein sequence ID" value="KAG8189966.1"/>
    <property type="molecule type" value="Genomic_DNA"/>
</dbReference>
<accession>A0AAV6V034</accession>
<feature type="domain" description="Aminoglycoside phosphotransferase" evidence="10">
    <location>
        <begin position="86"/>
        <end position="308"/>
    </location>
</feature>
<dbReference type="InterPro" id="IPR002575">
    <property type="entry name" value="Aminoglycoside_PTrfase"/>
</dbReference>
<dbReference type="InterPro" id="IPR050249">
    <property type="entry name" value="Pseudomonas-type_ThrB"/>
</dbReference>
<comment type="catalytic activity">
    <reaction evidence="6">
        <text>(5R)-5-hydroxy-L-lysine + GTP = (5R)-5-phosphooxy-L-lysine + GDP + H(+)</text>
        <dbReference type="Rhea" id="RHEA:19049"/>
        <dbReference type="ChEBI" id="CHEBI:15378"/>
        <dbReference type="ChEBI" id="CHEBI:37565"/>
        <dbReference type="ChEBI" id="CHEBI:57882"/>
        <dbReference type="ChEBI" id="CHEBI:58189"/>
        <dbReference type="ChEBI" id="CHEBI:58357"/>
        <dbReference type="EC" id="2.7.1.81"/>
    </reaction>
</comment>
<dbReference type="Pfam" id="PF01636">
    <property type="entry name" value="APH"/>
    <property type="match status" value="1"/>
</dbReference>
<evidence type="ECO:0000256" key="9">
    <source>
        <dbReference type="ARBA" id="ARBA00040505"/>
    </source>
</evidence>
<dbReference type="Gene3D" id="3.90.1200.10">
    <property type="match status" value="1"/>
</dbReference>
<dbReference type="AlphaFoldDB" id="A0AAV6V034"/>
<evidence type="ECO:0000256" key="4">
    <source>
        <dbReference type="ARBA" id="ARBA00022679"/>
    </source>
</evidence>
<keyword evidence="3" id="KW-0963">Cytoplasm</keyword>
<evidence type="ECO:0000313" key="11">
    <source>
        <dbReference type="EMBL" id="KAG8189966.1"/>
    </source>
</evidence>
<evidence type="ECO:0000256" key="1">
    <source>
        <dbReference type="ARBA" id="ARBA00004496"/>
    </source>
</evidence>
<dbReference type="PANTHER" id="PTHR21064">
    <property type="entry name" value="AMINOGLYCOSIDE PHOSPHOTRANSFERASE DOMAIN-CONTAINING PROTEIN-RELATED"/>
    <property type="match status" value="1"/>
</dbReference>
<evidence type="ECO:0000256" key="2">
    <source>
        <dbReference type="ARBA" id="ARBA00006219"/>
    </source>
</evidence>
<comment type="subcellular location">
    <subcellularLocation>
        <location evidence="1">Cytoplasm</location>
    </subcellularLocation>
</comment>
<dbReference type="EC" id="2.7.1.81" evidence="8"/>
<evidence type="ECO:0000313" key="12">
    <source>
        <dbReference type="Proteomes" id="UP000827092"/>
    </source>
</evidence>
<keyword evidence="5" id="KW-0418">Kinase</keyword>
<evidence type="ECO:0000256" key="5">
    <source>
        <dbReference type="ARBA" id="ARBA00022777"/>
    </source>
</evidence>
<evidence type="ECO:0000256" key="3">
    <source>
        <dbReference type="ARBA" id="ARBA00022490"/>
    </source>
</evidence>
<comment type="caution">
    <text evidence="11">The sequence shown here is derived from an EMBL/GenBank/DDBJ whole genome shotgun (WGS) entry which is preliminary data.</text>
</comment>
<proteinExistence type="inferred from homology"/>
<comment type="function">
    <text evidence="7">Catalyzes the GTP-dependent phosphorylation of 5-hydroxy-L-lysine.</text>
</comment>
<dbReference type="GO" id="GO:0047992">
    <property type="term" value="F:hydroxylysine kinase activity"/>
    <property type="evidence" value="ECO:0007669"/>
    <property type="project" value="UniProtKB-EC"/>
</dbReference>
<evidence type="ECO:0000259" key="10">
    <source>
        <dbReference type="Pfam" id="PF01636"/>
    </source>
</evidence>
<keyword evidence="12" id="KW-1185">Reference proteome</keyword>
<comment type="similarity">
    <text evidence="2">Belongs to the aminoglycoside phosphotransferase family.</text>
</comment>
<sequence>MELNDDQFMSQAGDMMAKPNVSEDLAVELAKRIYGLQVTEIKRLNSFNDKNFHIKVSKDHQNPNIGDVLADGYTLKVMNTLKSNLKGHFDAIHGAMLRLHEKGLRAPQPIKNLEEKTWKLETLPLQETEGKVAKTLKCGIHLLTYIPGVPLATVETNENMFFQWGELLAKFHTSMEDFDCPALKKQHTFLNAKHFRESVNWLVGGLPEDAKPHVENVLNRFPSEYKKHISDLPKGFLHGDFNDQNILVRTTDETGSYCADGILDFDEIHHGPYAWDLGMLLGHAILMKKTLDPLEAVGHAVAGYQSVRRLSKPELLFLKMAMECRLCQICVVSTIVDRDPSNSYIVEAAKLEPKIEMLKLLSNVDNESLLNIPTPM</sequence>
<name>A0AAV6V034_9ARAC</name>
<dbReference type="GO" id="GO:0005737">
    <property type="term" value="C:cytoplasm"/>
    <property type="evidence" value="ECO:0007669"/>
    <property type="project" value="UniProtKB-SubCell"/>
</dbReference>
<dbReference type="InterPro" id="IPR011009">
    <property type="entry name" value="Kinase-like_dom_sf"/>
</dbReference>
<protein>
    <recommendedName>
        <fullName evidence="9">Hydroxylysine kinase</fullName>
        <ecNumber evidence="8">2.7.1.81</ecNumber>
    </recommendedName>
</protein>